<evidence type="ECO:0000313" key="8">
    <source>
        <dbReference type="EMBL" id="QEN03523.1"/>
    </source>
</evidence>
<evidence type="ECO:0000256" key="2">
    <source>
        <dbReference type="ARBA" id="ARBA00007613"/>
    </source>
</evidence>
<dbReference type="InterPro" id="IPR051906">
    <property type="entry name" value="TolC-like"/>
</dbReference>
<dbReference type="GO" id="GO:1990281">
    <property type="term" value="C:efflux pump complex"/>
    <property type="evidence" value="ECO:0007669"/>
    <property type="project" value="TreeGrafter"/>
</dbReference>
<dbReference type="Proteomes" id="UP000323824">
    <property type="component" value="Chromosome"/>
</dbReference>
<evidence type="ECO:0000256" key="7">
    <source>
        <dbReference type="ARBA" id="ARBA00023237"/>
    </source>
</evidence>
<sequence length="434" mass="50107">MKRFFVTIIYILLFIHSIPLISQAMNIDEAWIKMEENNPTLLSLLIDEEAALREIKSREYLIPSIGISSNISRTSPLISGLTNSDNIGAEADNWSLRGGIDLRLNLNKTVKLEDRIKSIEYNILLLEKQIKIRDLRGSLKRLYYQISAGEQSIKLQERILGLSQSRYKQIEDLYNKGLRSEFELLSSQISVARDKPALKKAQIDQDKRLIQFRQLIGVEPELKITLVFPEDYYNSINLEPNNINLSRNEELKISLLQLEKTKINKEIIIKNQRTPSLGFNLGWSTGFNPLFNKETWSSEDWRDSLGLGVSFALPLDPFLRGSKGELERLKIDDNIKKLEINLEDSKRKLFDNVLSLLLDLDLSNSNIEVNKLNIKLQENNFVKVQKNYENGRTSLQDLDSTRQELQKVLISLENEKLNRNLIFIELEKILGTTF</sequence>
<keyword evidence="9" id="KW-1185">Reference proteome</keyword>
<dbReference type="InterPro" id="IPR003423">
    <property type="entry name" value="OMP_efflux"/>
</dbReference>
<reference evidence="8 9" key="1">
    <citation type="submission" date="2019-02" db="EMBL/GenBank/DDBJ databases">
        <authorList>
            <person name="Fomenkov A."/>
            <person name="Dubinina G."/>
            <person name="Grabovich M."/>
            <person name="Vincze T."/>
            <person name="Roberts R.J."/>
        </authorList>
    </citation>
    <scope>NUCLEOTIDE SEQUENCE [LARGE SCALE GENOMIC DNA]</scope>
    <source>
        <strain evidence="8 9">P</strain>
    </source>
</reference>
<evidence type="ECO:0000256" key="3">
    <source>
        <dbReference type="ARBA" id="ARBA00022448"/>
    </source>
</evidence>
<keyword evidence="4" id="KW-1134">Transmembrane beta strand</keyword>
<evidence type="ECO:0000256" key="6">
    <source>
        <dbReference type="ARBA" id="ARBA00023136"/>
    </source>
</evidence>
<dbReference type="GO" id="GO:0009279">
    <property type="term" value="C:cell outer membrane"/>
    <property type="evidence" value="ECO:0007669"/>
    <property type="project" value="UniProtKB-SubCell"/>
</dbReference>
<comment type="similarity">
    <text evidence="2">Belongs to the outer membrane factor (OMF) (TC 1.B.17) family.</text>
</comment>
<keyword evidence="6" id="KW-0472">Membrane</keyword>
<dbReference type="PANTHER" id="PTHR30026:SF20">
    <property type="entry name" value="OUTER MEMBRANE PROTEIN TOLC"/>
    <property type="match status" value="1"/>
</dbReference>
<keyword evidence="3" id="KW-0813">Transport</keyword>
<dbReference type="GO" id="GO:0015562">
    <property type="term" value="F:efflux transmembrane transporter activity"/>
    <property type="evidence" value="ECO:0007669"/>
    <property type="project" value="InterPro"/>
</dbReference>
<dbReference type="PANTHER" id="PTHR30026">
    <property type="entry name" value="OUTER MEMBRANE PROTEIN TOLC"/>
    <property type="match status" value="1"/>
</dbReference>
<protein>
    <submittedName>
        <fullName evidence="8">TolC family protein</fullName>
    </submittedName>
</protein>
<evidence type="ECO:0000256" key="5">
    <source>
        <dbReference type="ARBA" id="ARBA00022692"/>
    </source>
</evidence>
<dbReference type="AlphaFoldDB" id="A0A5C1Q633"/>
<dbReference type="Pfam" id="PF02321">
    <property type="entry name" value="OEP"/>
    <property type="match status" value="1"/>
</dbReference>
<comment type="subcellular location">
    <subcellularLocation>
        <location evidence="1">Cell outer membrane</location>
    </subcellularLocation>
</comment>
<dbReference type="Gene3D" id="1.20.1600.10">
    <property type="entry name" value="Outer membrane efflux proteins (OEP)"/>
    <property type="match status" value="1"/>
</dbReference>
<dbReference type="SUPFAM" id="SSF56954">
    <property type="entry name" value="Outer membrane efflux proteins (OEP)"/>
    <property type="match status" value="1"/>
</dbReference>
<evidence type="ECO:0000313" key="9">
    <source>
        <dbReference type="Proteomes" id="UP000323824"/>
    </source>
</evidence>
<gene>
    <name evidence="8" type="ORF">EW093_02010</name>
</gene>
<dbReference type="KEGG" id="sper:EW093_02010"/>
<accession>A0A5C1Q633</accession>
<proteinExistence type="inferred from homology"/>
<keyword evidence="5" id="KW-0812">Transmembrane</keyword>
<dbReference type="RefSeq" id="WP_149566781.1">
    <property type="nucleotide sequence ID" value="NZ_CP035807.1"/>
</dbReference>
<evidence type="ECO:0000256" key="1">
    <source>
        <dbReference type="ARBA" id="ARBA00004442"/>
    </source>
</evidence>
<dbReference type="GO" id="GO:0015288">
    <property type="term" value="F:porin activity"/>
    <property type="evidence" value="ECO:0007669"/>
    <property type="project" value="TreeGrafter"/>
</dbReference>
<keyword evidence="7" id="KW-0998">Cell outer membrane</keyword>
<name>A0A5C1Q633_9SPIO</name>
<dbReference type="EMBL" id="CP035807">
    <property type="protein sequence ID" value="QEN03523.1"/>
    <property type="molecule type" value="Genomic_DNA"/>
</dbReference>
<reference evidence="8 9" key="2">
    <citation type="submission" date="2019-09" db="EMBL/GenBank/DDBJ databases">
        <title>Complete Genome Sequence and Methylome Analysis of free living Spirochaetas.</title>
        <authorList>
            <person name="Leshcheva N."/>
            <person name="Mikheeva N."/>
        </authorList>
    </citation>
    <scope>NUCLEOTIDE SEQUENCE [LARGE SCALE GENOMIC DNA]</scope>
    <source>
        <strain evidence="8 9">P</strain>
    </source>
</reference>
<evidence type="ECO:0000256" key="4">
    <source>
        <dbReference type="ARBA" id="ARBA00022452"/>
    </source>
</evidence>
<organism evidence="8 9">
    <name type="scientific">Thiospirochaeta perfilievii</name>
    <dbReference type="NCBI Taxonomy" id="252967"/>
    <lineage>
        <taxon>Bacteria</taxon>
        <taxon>Pseudomonadati</taxon>
        <taxon>Spirochaetota</taxon>
        <taxon>Spirochaetia</taxon>
        <taxon>Spirochaetales</taxon>
        <taxon>Spirochaetaceae</taxon>
        <taxon>Thiospirochaeta</taxon>
    </lineage>
</organism>